<proteinExistence type="predicted"/>
<keyword evidence="2" id="KW-1185">Reference proteome</keyword>
<protein>
    <submittedName>
        <fullName evidence="1">Uncharacterized protein</fullName>
    </submittedName>
</protein>
<reference evidence="1 2" key="1">
    <citation type="submission" date="2023-02" db="EMBL/GenBank/DDBJ databases">
        <title>LHISI_Scaffold_Assembly.</title>
        <authorList>
            <person name="Stuart O.P."/>
            <person name="Cleave R."/>
            <person name="Magrath M.J.L."/>
            <person name="Mikheyev A.S."/>
        </authorList>
    </citation>
    <scope>NUCLEOTIDE SEQUENCE [LARGE SCALE GENOMIC DNA]</scope>
    <source>
        <strain evidence="1">Daus_M_001</strain>
        <tissue evidence="1">Leg muscle</tissue>
    </source>
</reference>
<gene>
    <name evidence="1" type="ORF">PR048_001432</name>
</gene>
<accession>A0ABQ9IHC7</accession>
<evidence type="ECO:0000313" key="1">
    <source>
        <dbReference type="EMBL" id="KAJ8896090.1"/>
    </source>
</evidence>
<organism evidence="1 2">
    <name type="scientific">Dryococelus australis</name>
    <dbReference type="NCBI Taxonomy" id="614101"/>
    <lineage>
        <taxon>Eukaryota</taxon>
        <taxon>Metazoa</taxon>
        <taxon>Ecdysozoa</taxon>
        <taxon>Arthropoda</taxon>
        <taxon>Hexapoda</taxon>
        <taxon>Insecta</taxon>
        <taxon>Pterygota</taxon>
        <taxon>Neoptera</taxon>
        <taxon>Polyneoptera</taxon>
        <taxon>Phasmatodea</taxon>
        <taxon>Verophasmatodea</taxon>
        <taxon>Anareolatae</taxon>
        <taxon>Phasmatidae</taxon>
        <taxon>Eurycanthinae</taxon>
        <taxon>Dryococelus</taxon>
    </lineage>
</organism>
<dbReference type="EMBL" id="JARBHB010000001">
    <property type="protein sequence ID" value="KAJ8896090.1"/>
    <property type="molecule type" value="Genomic_DNA"/>
</dbReference>
<comment type="caution">
    <text evidence="1">The sequence shown here is derived from an EMBL/GenBank/DDBJ whole genome shotgun (WGS) entry which is preliminary data.</text>
</comment>
<sequence>MKEEATIHDRKEDILVSFDIVSLFTNFLSQGLRKFSYITLIKTQQLHNWFTSVTTASHHLLGKRQRKSNNIAVILLISHQSNQVHCLA</sequence>
<name>A0ABQ9IHC7_9NEOP</name>
<dbReference type="Proteomes" id="UP001159363">
    <property type="component" value="Chromosome 1"/>
</dbReference>
<evidence type="ECO:0000313" key="2">
    <source>
        <dbReference type="Proteomes" id="UP001159363"/>
    </source>
</evidence>